<dbReference type="PDB" id="8K2F">
    <property type="method" value="X-ray"/>
    <property type="resolution" value="1.75 A"/>
    <property type="chains" value="A=1-513"/>
</dbReference>
<feature type="binding site" evidence="5 6">
    <location>
        <position position="425"/>
    </location>
    <ligand>
        <name>Mg(2+)</name>
        <dbReference type="ChEBI" id="CHEBI:18420"/>
    </ligand>
</feature>
<protein>
    <submittedName>
        <fullName evidence="3">Uncharacterized protein</fullName>
    </submittedName>
</protein>
<dbReference type="AlphaFoldDB" id="A0A3T1D3V8"/>
<organism evidence="3 4">
    <name type="scientific">Cohnella abietis</name>
    <dbReference type="NCBI Taxonomy" id="2507935"/>
    <lineage>
        <taxon>Bacteria</taxon>
        <taxon>Bacillati</taxon>
        <taxon>Bacillota</taxon>
        <taxon>Bacilli</taxon>
        <taxon>Bacillales</taxon>
        <taxon>Paenibacillaceae</taxon>
        <taxon>Cohnella</taxon>
    </lineage>
</organism>
<reference evidence="3 4" key="1">
    <citation type="submission" date="2019-01" db="EMBL/GenBank/DDBJ databases">
        <title>Complete genome sequence of Cohnella hallensis HS21 isolated from Korean fir (Abies koreana) rhizospheric soil.</title>
        <authorList>
            <person name="Jiang L."/>
            <person name="Kang S.W."/>
            <person name="Kim S."/>
            <person name="Jung J."/>
            <person name="Kim C.Y."/>
            <person name="Kim D.H."/>
            <person name="Kim S.W."/>
            <person name="Lee J."/>
        </authorList>
    </citation>
    <scope>NUCLEOTIDE SEQUENCE [LARGE SCALE GENOMIC DNA]</scope>
    <source>
        <strain evidence="3 4">HS21</strain>
    </source>
</reference>
<dbReference type="InterPro" id="IPR053850">
    <property type="entry name" value="Glyco_hydro_123_N_2"/>
</dbReference>
<evidence type="ECO:0007829" key="5">
    <source>
        <dbReference type="PDB" id="8K2F"/>
    </source>
</evidence>
<evidence type="ECO:0000259" key="1">
    <source>
        <dbReference type="Pfam" id="PF13320"/>
    </source>
</evidence>
<gene>
    <name evidence="3" type="ORF">KCTCHS21_21730</name>
</gene>
<dbReference type="KEGG" id="cohn:KCTCHS21_21730"/>
<dbReference type="EMBL" id="AP019400">
    <property type="protein sequence ID" value="BBI32774.1"/>
    <property type="molecule type" value="Genomic_DNA"/>
</dbReference>
<dbReference type="PDB" id="8K2G">
    <property type="method" value="X-ray"/>
    <property type="resolution" value="1.75 A"/>
    <property type="chains" value="A/B=1-513"/>
</dbReference>
<name>A0A3T1D3V8_9BACL</name>
<dbReference type="InterPro" id="IPR025150">
    <property type="entry name" value="GH123_cat"/>
</dbReference>
<dbReference type="RefSeq" id="WP_157994015.1">
    <property type="nucleotide sequence ID" value="NZ_AP019400.1"/>
</dbReference>
<proteinExistence type="evidence at protein level"/>
<sequence>MANTQKTLSLSVWTASSQERVRQDDPAGESLNIELFAARGEYESFQVALKAPEGEHRNVHFVVSDLKGTGDSFISKSNLTLYREHYVYISESSPQRGTVLPEGPGWYPDALIPFIDPATNEPPSGGELIAVPFALENNSNQVIWVDIQVPRDAEAGHYSGSYIVSSEHGEVTGQISLTVWNFELPLKPSLKSTFLIWSSRKKSTVEELLKHKLMCQQWNLSEEEKGAAPTSEGEWIEKYGVNCSGLGFWSKADTFNGVMPPPPTVEEIQAAASAHPSNLFLYNYTADEIGHYTSLYEPIKAWARNLHEAGVANLITMAPVPELYDDGSGSGRSAVDIWVILPLQYDKDRIQEVLAKGDEVWSYNCCVQDDYSPKWQIDFNPIEYRIQPGFINQSLGMTGILYWRVDFWTEDPWHDVLTLRADGMEFNGEGMLVYPGEQVGIDGVVPSIRLKAIRKGIEDYEYIEILKNLGHEQWALEISQSVGPDWHNWTKDHHKLEWARKQLGERINDLMTK</sequence>
<keyword evidence="4" id="KW-1185">Reference proteome</keyword>
<dbReference type="SMR" id="A0A3T1D3V8"/>
<dbReference type="OrthoDB" id="177619at2"/>
<dbReference type="Pfam" id="PF22680">
    <property type="entry name" value="Glyco_hydro_123_N_2"/>
    <property type="match status" value="1"/>
</dbReference>
<evidence type="ECO:0000259" key="2">
    <source>
        <dbReference type="Pfam" id="PF22680"/>
    </source>
</evidence>
<reference evidence="5 6" key="2">
    <citation type="journal article" date="2024" name="Nat. Commun.">
        <title>Genetic and functional diversity of beta-N-acetylgalactosamine-targeting glycosidases expanded by deep-sea metagenome analysis.</title>
        <authorList>
            <person name="Sumida T."/>
            <person name="Hiraoka S."/>
            <person name="Usui K."/>
            <person name="Ishiwata A."/>
            <person name="Sengoku T."/>
            <person name="Stubbs K.A."/>
            <person name="Tanaka K."/>
            <person name="Deguchi S."/>
            <person name="Fushinobu S."/>
            <person name="Nunoura T."/>
        </authorList>
    </citation>
    <scope>X-RAY CRYSTALLOGRAPHY (1.75 ANGSTROMS) IN COMPLEX WITH MG(2+)</scope>
</reference>
<keyword evidence="5 6" id="KW-0002">3D-structure</keyword>
<accession>A0A3T1D3V8</accession>
<feature type="domain" description="Glycoside hydrolase 123 catalytic" evidence="1">
    <location>
        <begin position="336"/>
        <end position="466"/>
    </location>
</feature>
<evidence type="ECO:0000313" key="4">
    <source>
        <dbReference type="Proteomes" id="UP000289856"/>
    </source>
</evidence>
<evidence type="ECO:0007829" key="6">
    <source>
        <dbReference type="PDB" id="8K2G"/>
    </source>
</evidence>
<dbReference type="GO" id="GO:0046872">
    <property type="term" value="F:metal ion binding"/>
    <property type="evidence" value="ECO:0007669"/>
    <property type="project" value="UniProtKB-KW"/>
</dbReference>
<keyword evidence="5 6" id="KW-0479">Metal-binding</keyword>
<dbReference type="Pfam" id="PF13320">
    <property type="entry name" value="GH123_cat"/>
    <property type="match status" value="1"/>
</dbReference>
<evidence type="ECO:0000313" key="3">
    <source>
        <dbReference type="EMBL" id="BBI32774.1"/>
    </source>
</evidence>
<feature type="domain" description="Glycoside hydrolase 123 N-terminal" evidence="2">
    <location>
        <begin position="28"/>
        <end position="164"/>
    </location>
</feature>
<dbReference type="Proteomes" id="UP000289856">
    <property type="component" value="Chromosome"/>
</dbReference>